<evidence type="ECO:0000313" key="3">
    <source>
        <dbReference type="EMBL" id="CUS09977.1"/>
    </source>
</evidence>
<dbReference type="Pfam" id="PF22980">
    <property type="entry name" value="Myb_DNA-bind_8"/>
    <property type="match status" value="1"/>
</dbReference>
<name>A0A292PU42_9PEZI</name>
<protein>
    <recommendedName>
        <fullName evidence="2">Myb-like DNA-binding domain-containing protein</fullName>
    </recommendedName>
</protein>
<feature type="region of interest" description="Disordered" evidence="1">
    <location>
        <begin position="54"/>
        <end position="106"/>
    </location>
</feature>
<dbReference type="AlphaFoldDB" id="A0A292PU42"/>
<dbReference type="EMBL" id="LN891061">
    <property type="protein sequence ID" value="CUS09977.1"/>
    <property type="molecule type" value="Genomic_DNA"/>
</dbReference>
<feature type="domain" description="Myb-like DNA-binding" evidence="2">
    <location>
        <begin position="8"/>
        <end position="50"/>
    </location>
</feature>
<evidence type="ECO:0000256" key="1">
    <source>
        <dbReference type="SAM" id="MobiDB-lite"/>
    </source>
</evidence>
<sequence length="129" mass="13929">MPPKSADKDNSKFLYSVLRQINTKGINWEQVAQENGIPTANAASMRWYRYQVSMSPDGKLPPKNKVEGNDSGETGEGGEGAGAKKKRPRKRKAVEPAEGGGGGLCALGFEGKESRKDLDACSWCIQVVD</sequence>
<accession>A0A292PU42</accession>
<gene>
    <name evidence="3" type="ORF">GSTUAT00005907001</name>
</gene>
<reference evidence="3" key="1">
    <citation type="submission" date="2015-10" db="EMBL/GenBank/DDBJ databases">
        <authorList>
            <person name="Regsiter A."/>
            <person name="william w."/>
        </authorList>
    </citation>
    <scope>NUCLEOTIDE SEQUENCE</scope>
    <source>
        <strain evidence="3">Montdore</strain>
    </source>
</reference>
<feature type="compositionally biased region" description="Basic residues" evidence="1">
    <location>
        <begin position="83"/>
        <end position="92"/>
    </location>
</feature>
<evidence type="ECO:0000259" key="2">
    <source>
        <dbReference type="Pfam" id="PF22980"/>
    </source>
</evidence>
<keyword evidence="4" id="KW-1185">Reference proteome</keyword>
<dbReference type="Proteomes" id="UP001412239">
    <property type="component" value="Unassembled WGS sequence"/>
</dbReference>
<organism evidence="3 4">
    <name type="scientific">Tuber aestivum</name>
    <name type="common">summer truffle</name>
    <dbReference type="NCBI Taxonomy" id="59557"/>
    <lineage>
        <taxon>Eukaryota</taxon>
        <taxon>Fungi</taxon>
        <taxon>Dikarya</taxon>
        <taxon>Ascomycota</taxon>
        <taxon>Pezizomycotina</taxon>
        <taxon>Pezizomycetes</taxon>
        <taxon>Pezizales</taxon>
        <taxon>Tuberaceae</taxon>
        <taxon>Tuber</taxon>
    </lineage>
</organism>
<proteinExistence type="predicted"/>
<evidence type="ECO:0000313" key="4">
    <source>
        <dbReference type="Proteomes" id="UP001412239"/>
    </source>
</evidence>
<dbReference type="InterPro" id="IPR054505">
    <property type="entry name" value="Myb_DNA-bind_8"/>
</dbReference>